<keyword evidence="1" id="KW-0732">Signal</keyword>
<feature type="chain" id="PRO_5003902772" description="DUF2780 domain-containing protein" evidence="1">
    <location>
        <begin position="22"/>
        <end position="179"/>
    </location>
</feature>
<dbReference type="AlphaFoldDB" id="K7AR66"/>
<name>K7AR66_9ALTE</name>
<sequence>MKASYLLIVVSALAFSPQSHAEGWLDSIKSMFGMEAKTETAAMPNVTDMISSVSESVGIDKSQAEGSLASIFNYAKENISAEQFSGLSNSLPGLDSLMGAVPNIRKITSEGGLAELMDKAANYNDSLKAVNELKKQFEALGLKPEMIMQVINSAKAYLDTDEGQKIKQQLMQALSNLSV</sequence>
<evidence type="ECO:0000256" key="1">
    <source>
        <dbReference type="SAM" id="SignalP"/>
    </source>
</evidence>
<dbReference type="RefSeq" id="WP_007638081.1">
    <property type="nucleotide sequence ID" value="NC_020514.1"/>
</dbReference>
<keyword evidence="3" id="KW-1185">Reference proteome</keyword>
<evidence type="ECO:0000313" key="2">
    <source>
        <dbReference type="EMBL" id="AGH44732.1"/>
    </source>
</evidence>
<dbReference type="EMBL" id="CP003837">
    <property type="protein sequence ID" value="AGH44732.1"/>
    <property type="molecule type" value="Genomic_DNA"/>
</dbReference>
<organism evidence="2 3">
    <name type="scientific">Paraglaciecola psychrophila 170</name>
    <dbReference type="NCBI Taxonomy" id="1129794"/>
    <lineage>
        <taxon>Bacteria</taxon>
        <taxon>Pseudomonadati</taxon>
        <taxon>Pseudomonadota</taxon>
        <taxon>Gammaproteobacteria</taxon>
        <taxon>Alteromonadales</taxon>
        <taxon>Alteromonadaceae</taxon>
        <taxon>Paraglaciecola</taxon>
    </lineage>
</organism>
<dbReference type="OrthoDB" id="6334940at2"/>
<dbReference type="InterPro" id="IPR021302">
    <property type="entry name" value="DUF2780_VcgC/VcgE"/>
</dbReference>
<feature type="signal peptide" evidence="1">
    <location>
        <begin position="1"/>
        <end position="21"/>
    </location>
</feature>
<evidence type="ECO:0000313" key="3">
    <source>
        <dbReference type="Proteomes" id="UP000011864"/>
    </source>
</evidence>
<dbReference type="eggNOG" id="ENOG502ZR32">
    <property type="taxonomic scope" value="Bacteria"/>
</dbReference>
<dbReference type="KEGG" id="gps:C427_2623"/>
<reference evidence="2 3" key="1">
    <citation type="journal article" date="2013" name="Genome Announc.">
        <title>Complete Genome Sequence of Glaciecola psychrophila Strain 170T.</title>
        <authorList>
            <person name="Yin J."/>
            <person name="Chen J."/>
            <person name="Liu G."/>
            <person name="Yu Y."/>
            <person name="Song L."/>
            <person name="Wang X."/>
            <person name="Qu X."/>
        </authorList>
    </citation>
    <scope>NUCLEOTIDE SEQUENCE [LARGE SCALE GENOMIC DNA]</scope>
    <source>
        <strain evidence="2 3">170</strain>
    </source>
</reference>
<dbReference type="STRING" id="1129794.C427_2623"/>
<dbReference type="PATRIC" id="fig|1129794.4.peg.2603"/>
<proteinExistence type="predicted"/>
<gene>
    <name evidence="2" type="ORF">C427_2623</name>
</gene>
<protein>
    <recommendedName>
        <fullName evidence="4">DUF2780 domain-containing protein</fullName>
    </recommendedName>
</protein>
<accession>K7AR66</accession>
<dbReference type="Proteomes" id="UP000011864">
    <property type="component" value="Chromosome"/>
</dbReference>
<evidence type="ECO:0008006" key="4">
    <source>
        <dbReference type="Google" id="ProtNLM"/>
    </source>
</evidence>
<dbReference type="Pfam" id="PF11075">
    <property type="entry name" value="DUF2780"/>
    <property type="match status" value="1"/>
</dbReference>
<dbReference type="HOGENOM" id="CLU_129230_0_0_6"/>